<dbReference type="Proteomes" id="UP000005540">
    <property type="component" value="Unassembled WGS sequence"/>
</dbReference>
<keyword evidence="7" id="KW-0831">Ubiquinone biosynthesis</keyword>
<proteinExistence type="inferred from homology"/>
<dbReference type="EC" id="2.5.1.39" evidence="11"/>
<keyword evidence="5" id="KW-0997">Cell inner membrane</keyword>
<dbReference type="InterPro" id="IPR044878">
    <property type="entry name" value="UbiA_sf"/>
</dbReference>
<reference evidence="13 14" key="1">
    <citation type="submission" date="2009-04" db="EMBL/GenBank/DDBJ databases">
        <authorList>
            <person name="Reysenbach A.-L."/>
            <person name="Heidelberg J.F."/>
            <person name="Nelson W.C."/>
        </authorList>
    </citation>
    <scope>NUCLEOTIDE SEQUENCE [LARGE SCALE GENOMIC DNA]</scope>
    <source>
        <strain evidence="13 14">SS-5</strain>
    </source>
</reference>
<organism evidence="13 14">
    <name type="scientific">Sulfurihydrogenibium yellowstonense SS-5</name>
    <dbReference type="NCBI Taxonomy" id="432331"/>
    <lineage>
        <taxon>Bacteria</taxon>
        <taxon>Pseudomonadati</taxon>
        <taxon>Aquificota</taxon>
        <taxon>Aquificia</taxon>
        <taxon>Aquificales</taxon>
        <taxon>Hydrogenothermaceae</taxon>
        <taxon>Sulfurihydrogenibium</taxon>
    </lineage>
</organism>
<keyword evidence="10 12" id="KW-0472">Membrane</keyword>
<comment type="caution">
    <text evidence="13">The sequence shown here is derived from an EMBL/GenBank/DDBJ whole genome shotgun (WGS) entry which is preliminary data.</text>
</comment>
<dbReference type="EMBL" id="ABZS01000052">
    <property type="protein sequence ID" value="EEP60801.1"/>
    <property type="molecule type" value="Genomic_DNA"/>
</dbReference>
<evidence type="ECO:0000256" key="12">
    <source>
        <dbReference type="SAM" id="Phobius"/>
    </source>
</evidence>
<comment type="similarity">
    <text evidence="3">Belongs to the UbiA prenyltransferase family.</text>
</comment>
<dbReference type="PANTHER" id="PTHR11048:SF28">
    <property type="entry name" value="4-HYDROXYBENZOATE POLYPRENYLTRANSFERASE, MITOCHONDRIAL"/>
    <property type="match status" value="1"/>
</dbReference>
<evidence type="ECO:0000256" key="6">
    <source>
        <dbReference type="ARBA" id="ARBA00022679"/>
    </source>
</evidence>
<evidence type="ECO:0000313" key="14">
    <source>
        <dbReference type="Proteomes" id="UP000005540"/>
    </source>
</evidence>
<dbReference type="InterPro" id="IPR000537">
    <property type="entry name" value="UbiA_prenyltransferase"/>
</dbReference>
<dbReference type="CDD" id="cd13959">
    <property type="entry name" value="PT_UbiA_COQ2"/>
    <property type="match status" value="1"/>
</dbReference>
<dbReference type="Gene3D" id="1.20.120.1780">
    <property type="entry name" value="UbiA prenyltransferase"/>
    <property type="match status" value="1"/>
</dbReference>
<comment type="cofactor">
    <cofactor evidence="1">
        <name>Mg(2+)</name>
        <dbReference type="ChEBI" id="CHEBI:18420"/>
    </cofactor>
</comment>
<feature type="transmembrane region" description="Helical" evidence="12">
    <location>
        <begin position="86"/>
        <end position="108"/>
    </location>
</feature>
<keyword evidence="4" id="KW-1003">Cell membrane</keyword>
<feature type="transmembrane region" description="Helical" evidence="12">
    <location>
        <begin position="157"/>
        <end position="176"/>
    </location>
</feature>
<dbReference type="FunFam" id="1.20.120.1780:FF:000001">
    <property type="entry name" value="4-hydroxybenzoate octaprenyltransferase"/>
    <property type="match status" value="1"/>
</dbReference>
<evidence type="ECO:0000256" key="7">
    <source>
        <dbReference type="ARBA" id="ARBA00022688"/>
    </source>
</evidence>
<dbReference type="NCBIfam" id="TIGR01475">
    <property type="entry name" value="ubiA_other"/>
    <property type="match status" value="1"/>
</dbReference>
<evidence type="ECO:0000256" key="3">
    <source>
        <dbReference type="ARBA" id="ARBA00005985"/>
    </source>
</evidence>
<keyword evidence="14" id="KW-1185">Reference proteome</keyword>
<accession>C4FJF8</accession>
<dbReference type="AlphaFoldDB" id="C4FJF8"/>
<evidence type="ECO:0000313" key="13">
    <source>
        <dbReference type="EMBL" id="EEP60801.1"/>
    </source>
</evidence>
<dbReference type="Gene3D" id="1.10.357.140">
    <property type="entry name" value="UbiA prenyltransferase"/>
    <property type="match status" value="1"/>
</dbReference>
<dbReference type="OrthoDB" id="9782418at2"/>
<feature type="transmembrane region" description="Helical" evidence="12">
    <location>
        <begin position="12"/>
        <end position="30"/>
    </location>
</feature>
<evidence type="ECO:0000256" key="9">
    <source>
        <dbReference type="ARBA" id="ARBA00022989"/>
    </source>
</evidence>
<dbReference type="PANTHER" id="PTHR11048">
    <property type="entry name" value="PRENYLTRANSFERASES"/>
    <property type="match status" value="1"/>
</dbReference>
<evidence type="ECO:0000256" key="8">
    <source>
        <dbReference type="ARBA" id="ARBA00022692"/>
    </source>
</evidence>
<evidence type="ECO:0000256" key="2">
    <source>
        <dbReference type="ARBA" id="ARBA00004141"/>
    </source>
</evidence>
<name>C4FJF8_9AQUI</name>
<evidence type="ECO:0000256" key="1">
    <source>
        <dbReference type="ARBA" id="ARBA00001946"/>
    </source>
</evidence>
<evidence type="ECO:0000256" key="5">
    <source>
        <dbReference type="ARBA" id="ARBA00022519"/>
    </source>
</evidence>
<feature type="transmembrane region" description="Helical" evidence="12">
    <location>
        <begin position="188"/>
        <end position="210"/>
    </location>
</feature>
<dbReference type="GO" id="GO:0006744">
    <property type="term" value="P:ubiquinone biosynthetic process"/>
    <property type="evidence" value="ECO:0007669"/>
    <property type="project" value="UniProtKB-KW"/>
</dbReference>
<feature type="transmembrane region" description="Helical" evidence="12">
    <location>
        <begin position="128"/>
        <end position="151"/>
    </location>
</feature>
<dbReference type="InterPro" id="IPR006371">
    <property type="entry name" value="Polyprenyltransferase_UbiA-li"/>
</dbReference>
<keyword evidence="8 12" id="KW-0812">Transmembrane</keyword>
<evidence type="ECO:0000256" key="4">
    <source>
        <dbReference type="ARBA" id="ARBA00022475"/>
    </source>
</evidence>
<feature type="transmembrane region" description="Helical" evidence="12">
    <location>
        <begin position="36"/>
        <end position="53"/>
    </location>
</feature>
<evidence type="ECO:0000256" key="10">
    <source>
        <dbReference type="ARBA" id="ARBA00023136"/>
    </source>
</evidence>
<feature type="transmembrane region" description="Helical" evidence="12">
    <location>
        <begin position="60"/>
        <end position="80"/>
    </location>
</feature>
<evidence type="ECO:0000256" key="11">
    <source>
        <dbReference type="ARBA" id="ARBA00034524"/>
    </source>
</evidence>
<gene>
    <name evidence="13" type="ORF">SULYE_0705</name>
</gene>
<dbReference type="GO" id="GO:0005886">
    <property type="term" value="C:plasma membrane"/>
    <property type="evidence" value="ECO:0007669"/>
    <property type="project" value="TreeGrafter"/>
</dbReference>
<comment type="subcellular location">
    <subcellularLocation>
        <location evidence="2">Membrane</location>
        <topology evidence="2">Multi-pass membrane protein</topology>
    </subcellularLocation>
</comment>
<protein>
    <recommendedName>
        <fullName evidence="11">4-hydroxybenzoate polyprenyltransferase</fullName>
        <ecNumber evidence="11">2.5.1.39</ecNumber>
    </recommendedName>
</protein>
<keyword evidence="6 13" id="KW-0808">Transferase</keyword>
<sequence length="212" mass="23697">KNWPSAKGEVRPNEIMALGLISSIIFIFSAYKLNMLAFWLSPVVILLLLLYPAGKRFTSYVHLILGLVYFLIPIAVSIALRGSIEISAIFLGTAMAFWVAGFDILYALQDYEFDKSFGLYSIPVKYGIKNAILISRTFHFITFICLILTGVFAGLSYIYFAGVFILSGFLVYEHLLIKENDLSKINKAFFTVNGFVSIIFSIIVLLDVFIGG</sequence>
<dbReference type="GO" id="GO:0008412">
    <property type="term" value="F:4-hydroxybenzoate polyprenyltransferase activity"/>
    <property type="evidence" value="ECO:0007669"/>
    <property type="project" value="UniProtKB-EC"/>
</dbReference>
<dbReference type="RefSeq" id="WP_007546462.1">
    <property type="nucleotide sequence ID" value="NZ_ABZS01000052.1"/>
</dbReference>
<dbReference type="InterPro" id="IPR039653">
    <property type="entry name" value="Prenyltransferase"/>
</dbReference>
<keyword evidence="9 12" id="KW-1133">Transmembrane helix</keyword>
<feature type="non-terminal residue" evidence="13">
    <location>
        <position position="1"/>
    </location>
</feature>
<dbReference type="Pfam" id="PF01040">
    <property type="entry name" value="UbiA"/>
    <property type="match status" value="1"/>
</dbReference>